<dbReference type="PROSITE" id="PS50222">
    <property type="entry name" value="EF_HAND_2"/>
    <property type="match status" value="1"/>
</dbReference>
<organism evidence="5 6">
    <name type="scientific">Albula goreensis</name>
    <dbReference type="NCBI Taxonomy" id="1534307"/>
    <lineage>
        <taxon>Eukaryota</taxon>
        <taxon>Metazoa</taxon>
        <taxon>Chordata</taxon>
        <taxon>Craniata</taxon>
        <taxon>Vertebrata</taxon>
        <taxon>Euteleostomi</taxon>
        <taxon>Actinopterygii</taxon>
        <taxon>Neopterygii</taxon>
        <taxon>Teleostei</taxon>
        <taxon>Albuliformes</taxon>
        <taxon>Albulidae</taxon>
        <taxon>Albula</taxon>
    </lineage>
</organism>
<keyword evidence="6" id="KW-1185">Reference proteome</keyword>
<dbReference type="Gene3D" id="1.10.238.10">
    <property type="entry name" value="EF-hand"/>
    <property type="match status" value="1"/>
</dbReference>
<evidence type="ECO:0000256" key="2">
    <source>
        <dbReference type="ARBA" id="ARBA00022723"/>
    </source>
</evidence>
<dbReference type="InterPro" id="IPR013787">
    <property type="entry name" value="S100_Ca-bd_sub"/>
</dbReference>
<evidence type="ECO:0000313" key="5">
    <source>
        <dbReference type="EMBL" id="KAI1885928.1"/>
    </source>
</evidence>
<dbReference type="SUPFAM" id="SSF47473">
    <property type="entry name" value="EF-hand"/>
    <property type="match status" value="1"/>
</dbReference>
<comment type="caution">
    <text evidence="5">The sequence shown here is derived from an EMBL/GenBank/DDBJ whole genome shotgun (WGS) entry which is preliminary data.</text>
</comment>
<dbReference type="GO" id="GO:0046914">
    <property type="term" value="F:transition metal ion binding"/>
    <property type="evidence" value="ECO:0007669"/>
    <property type="project" value="InterPro"/>
</dbReference>
<dbReference type="Pfam" id="PF01023">
    <property type="entry name" value="S_100"/>
    <property type="match status" value="1"/>
</dbReference>
<dbReference type="PANTHER" id="PTHR11639:SF134">
    <property type="entry name" value="PROTEIN S100-A1-RELATED"/>
    <property type="match status" value="1"/>
</dbReference>
<dbReference type="PROSITE" id="PS00018">
    <property type="entry name" value="EF_HAND_1"/>
    <property type="match status" value="1"/>
</dbReference>
<dbReference type="InterPro" id="IPR011992">
    <property type="entry name" value="EF-hand-dom_pair"/>
</dbReference>
<sequence>MNQFNMDAFRKHHPSSITMSLESAVQIVAEVFHKYAGEDEKKNTLNCEELKKLLEAECSKKCGAGKMKCLMKRLDENKDGEIDIVEFGALIGMMAKKESCS</sequence>
<dbReference type="CDD" id="cd00213">
    <property type="entry name" value="S-100"/>
    <property type="match status" value="1"/>
</dbReference>
<keyword evidence="3" id="KW-0106">Calcium</keyword>
<dbReference type="InterPro" id="IPR018247">
    <property type="entry name" value="EF_Hand_1_Ca_BS"/>
</dbReference>
<proteinExistence type="inferred from homology"/>
<accession>A0A8T3CTT3</accession>
<dbReference type="PANTHER" id="PTHR11639">
    <property type="entry name" value="S100 CALCIUM-BINDING PROTEIN"/>
    <property type="match status" value="1"/>
</dbReference>
<dbReference type="EMBL" id="JAERUA010000020">
    <property type="protein sequence ID" value="KAI1885928.1"/>
    <property type="molecule type" value="Genomic_DNA"/>
</dbReference>
<dbReference type="InterPro" id="IPR002048">
    <property type="entry name" value="EF_hand_dom"/>
</dbReference>
<evidence type="ECO:0000256" key="1">
    <source>
        <dbReference type="ARBA" id="ARBA00007323"/>
    </source>
</evidence>
<feature type="domain" description="EF-hand" evidence="4">
    <location>
        <begin position="62"/>
        <end position="97"/>
    </location>
</feature>
<dbReference type="OrthoDB" id="26525at2759"/>
<dbReference type="InterPro" id="IPR034325">
    <property type="entry name" value="S-100_dom"/>
</dbReference>
<dbReference type="GO" id="GO:0048306">
    <property type="term" value="F:calcium-dependent protein binding"/>
    <property type="evidence" value="ECO:0007669"/>
    <property type="project" value="TreeGrafter"/>
</dbReference>
<evidence type="ECO:0000313" key="6">
    <source>
        <dbReference type="Proteomes" id="UP000829720"/>
    </source>
</evidence>
<dbReference type="GO" id="GO:0005509">
    <property type="term" value="F:calcium ion binding"/>
    <property type="evidence" value="ECO:0007669"/>
    <property type="project" value="InterPro"/>
</dbReference>
<dbReference type="Proteomes" id="UP000829720">
    <property type="component" value="Unassembled WGS sequence"/>
</dbReference>
<dbReference type="GO" id="GO:0070062">
    <property type="term" value="C:extracellular exosome"/>
    <property type="evidence" value="ECO:0007669"/>
    <property type="project" value="TreeGrafter"/>
</dbReference>
<dbReference type="GO" id="GO:0043542">
    <property type="term" value="P:endothelial cell migration"/>
    <property type="evidence" value="ECO:0007669"/>
    <property type="project" value="TreeGrafter"/>
</dbReference>
<protein>
    <recommendedName>
        <fullName evidence="4">EF-hand domain-containing protein</fullName>
    </recommendedName>
</protein>
<dbReference type="SMART" id="SM01394">
    <property type="entry name" value="S_100"/>
    <property type="match status" value="1"/>
</dbReference>
<dbReference type="AlphaFoldDB" id="A0A8T3CTT3"/>
<evidence type="ECO:0000256" key="3">
    <source>
        <dbReference type="ARBA" id="ARBA00022837"/>
    </source>
</evidence>
<gene>
    <name evidence="5" type="ORF">AGOR_G00208800</name>
</gene>
<keyword evidence="2" id="KW-0479">Metal-binding</keyword>
<reference evidence="5" key="1">
    <citation type="submission" date="2021-01" db="EMBL/GenBank/DDBJ databases">
        <authorList>
            <person name="Zahm M."/>
            <person name="Roques C."/>
            <person name="Cabau C."/>
            <person name="Klopp C."/>
            <person name="Donnadieu C."/>
            <person name="Jouanno E."/>
            <person name="Lampietro C."/>
            <person name="Louis A."/>
            <person name="Herpin A."/>
            <person name="Echchiki A."/>
            <person name="Berthelot C."/>
            <person name="Parey E."/>
            <person name="Roest-Crollius H."/>
            <person name="Braasch I."/>
            <person name="Postlethwait J."/>
            <person name="Bobe J."/>
            <person name="Montfort J."/>
            <person name="Bouchez O."/>
            <person name="Begum T."/>
            <person name="Mejri S."/>
            <person name="Adams A."/>
            <person name="Chen W.-J."/>
            <person name="Guiguen Y."/>
        </authorList>
    </citation>
    <scope>NUCLEOTIDE SEQUENCE</scope>
    <source>
        <tissue evidence="5">Blood</tissue>
    </source>
</reference>
<evidence type="ECO:0000259" key="4">
    <source>
        <dbReference type="PROSITE" id="PS50222"/>
    </source>
</evidence>
<dbReference type="GO" id="GO:0005737">
    <property type="term" value="C:cytoplasm"/>
    <property type="evidence" value="ECO:0007669"/>
    <property type="project" value="TreeGrafter"/>
</dbReference>
<name>A0A8T3CTT3_9TELE</name>
<comment type="similarity">
    <text evidence="1">Belongs to the S-100 family.</text>
</comment>